<accession>A0A438FLS6</accession>
<feature type="compositionally biased region" description="Low complexity" evidence="1">
    <location>
        <begin position="171"/>
        <end position="185"/>
    </location>
</feature>
<dbReference type="PANTHER" id="PTHR47481">
    <property type="match status" value="1"/>
</dbReference>
<feature type="region of interest" description="Disordered" evidence="1">
    <location>
        <begin position="171"/>
        <end position="197"/>
    </location>
</feature>
<evidence type="ECO:0000256" key="1">
    <source>
        <dbReference type="SAM" id="MobiDB-lite"/>
    </source>
</evidence>
<sequence length="541" mass="60636">MPLMEALIQTIAQDSSMAAQEQSRFLPMSFTHSFSVKLVNNNFLIWKQQVVFAIKGYGLQRFVIFEFAIPPCFLLKEDAQAGNVNKAFVEWEQQDQLLLSWLFSSISEKVLPRAKSGQFKDQLKTTKKGSLNVVEYLSKIKSCVDSLASVGHILTDKDHIDAILDGLTNESDPSFVSPTSSSQNSGGPRPYFSQASPHSSTLFTTPEVFNDNSWYPDSGVSNHVTPNANNLQHNTKFTGQDKVHIGDGSEGQVNQEFKGNTHVMTTRSKNGIAKPKVYIAAVKEPKTVELALQKDEWKQATISELEALQRNNTWSLVPLLEGRIPIGCRWVYKVKENPNGSVRKYKARLVAKGFHQQVGFDFNETFSPVVKPTTIRIVLTIALSRDRIKLSMDSNKYHEPGLRGFTKHFCSLDLSLPSNTEVVTTLIKQLDAEFSLKNLGEITYFMGIRAKGLPTPMTSGLKISSQDGVPIENAQLYRNEHWKAVKHILRYLRATMDYGIHLKKAIELSLIRFSDADWGLNPDDSRSVSSHCVFFGNNIVS</sequence>
<dbReference type="AlphaFoldDB" id="A0A438FLS6"/>
<dbReference type="PANTHER" id="PTHR47481:SF30">
    <property type="entry name" value="CCHC-TYPE DOMAIN-CONTAINING PROTEIN"/>
    <property type="match status" value="1"/>
</dbReference>
<dbReference type="InterPro" id="IPR013103">
    <property type="entry name" value="RVT_2"/>
</dbReference>
<gene>
    <name evidence="3" type="primary">RE2_1275</name>
    <name evidence="3" type="ORF">CK203_105735</name>
</gene>
<evidence type="ECO:0000313" key="3">
    <source>
        <dbReference type="EMBL" id="RVW60450.1"/>
    </source>
</evidence>
<comment type="caution">
    <text evidence="3">The sequence shown here is derived from an EMBL/GenBank/DDBJ whole genome shotgun (WGS) entry which is preliminary data.</text>
</comment>
<proteinExistence type="predicted"/>
<dbReference type="Pfam" id="PF07727">
    <property type="entry name" value="RVT_2"/>
    <property type="match status" value="1"/>
</dbReference>
<evidence type="ECO:0000313" key="4">
    <source>
        <dbReference type="Proteomes" id="UP000288805"/>
    </source>
</evidence>
<protein>
    <submittedName>
        <fullName evidence="3">Retrovirus-related Pol polyprotein from transposon RE2</fullName>
    </submittedName>
</protein>
<name>A0A438FLS6_VITVI</name>
<dbReference type="Proteomes" id="UP000288805">
    <property type="component" value="Unassembled WGS sequence"/>
</dbReference>
<organism evidence="3 4">
    <name type="scientific">Vitis vinifera</name>
    <name type="common">Grape</name>
    <dbReference type="NCBI Taxonomy" id="29760"/>
    <lineage>
        <taxon>Eukaryota</taxon>
        <taxon>Viridiplantae</taxon>
        <taxon>Streptophyta</taxon>
        <taxon>Embryophyta</taxon>
        <taxon>Tracheophyta</taxon>
        <taxon>Spermatophyta</taxon>
        <taxon>Magnoliopsida</taxon>
        <taxon>eudicotyledons</taxon>
        <taxon>Gunneridae</taxon>
        <taxon>Pentapetalae</taxon>
        <taxon>rosids</taxon>
        <taxon>Vitales</taxon>
        <taxon>Vitaceae</taxon>
        <taxon>Viteae</taxon>
        <taxon>Vitis</taxon>
    </lineage>
</organism>
<reference evidence="3 4" key="1">
    <citation type="journal article" date="2018" name="PLoS Genet.">
        <title>Population sequencing reveals clonal diversity and ancestral inbreeding in the grapevine cultivar Chardonnay.</title>
        <authorList>
            <person name="Roach M.J."/>
            <person name="Johnson D.L."/>
            <person name="Bohlmann J."/>
            <person name="van Vuuren H.J."/>
            <person name="Jones S.J."/>
            <person name="Pretorius I.S."/>
            <person name="Schmidt S.A."/>
            <person name="Borneman A.R."/>
        </authorList>
    </citation>
    <scope>NUCLEOTIDE SEQUENCE [LARGE SCALE GENOMIC DNA]</scope>
    <source>
        <strain evidence="4">cv. Chardonnay</strain>
        <tissue evidence="3">Leaf</tissue>
    </source>
</reference>
<feature type="domain" description="Reverse transcriptase Ty1/copia-type" evidence="2">
    <location>
        <begin position="311"/>
        <end position="393"/>
    </location>
</feature>
<evidence type="ECO:0000259" key="2">
    <source>
        <dbReference type="Pfam" id="PF07727"/>
    </source>
</evidence>
<dbReference type="EMBL" id="QGNW01000860">
    <property type="protein sequence ID" value="RVW60450.1"/>
    <property type="molecule type" value="Genomic_DNA"/>
</dbReference>